<protein>
    <submittedName>
        <fullName evidence="6">MurR/RpiR family transcriptional regulator</fullName>
    </submittedName>
</protein>
<keyword evidence="3" id="KW-0804">Transcription</keyword>
<evidence type="ECO:0000259" key="5">
    <source>
        <dbReference type="PROSITE" id="PS51464"/>
    </source>
</evidence>
<dbReference type="InterPro" id="IPR046348">
    <property type="entry name" value="SIS_dom_sf"/>
</dbReference>
<dbReference type="InterPro" id="IPR000281">
    <property type="entry name" value="HTH_RpiR"/>
</dbReference>
<dbReference type="SUPFAM" id="SSF53697">
    <property type="entry name" value="SIS domain"/>
    <property type="match status" value="1"/>
</dbReference>
<keyword evidence="7" id="KW-1185">Reference proteome</keyword>
<sequence length="248" mass="28156">MNLSKITEKYDELTHLERKIVEYIVENPENVLYLTAMELAQKVYASKTTIINFCKKLGFDGYSELRYYVKDFVNSKENQKSPISYKDILNNIYSEISKTLSLQNEENIKKIIEVILASKVVYIIARGASKPIADLLSSRLALLKVKSIFINDHNLLDTIGENLTEGESLLIMSLSGETDKIKTIAKVARTKNVDVIALTSFSNNSLQNLANYKMFCFADDSETKYNDVISRLGLHTLAQIIINYMEIS</sequence>
<dbReference type="Pfam" id="PF01418">
    <property type="entry name" value="HTH_6"/>
    <property type="match status" value="1"/>
</dbReference>
<name>A0ABS6EVV6_9CLOT</name>
<dbReference type="Gene3D" id="1.10.10.10">
    <property type="entry name" value="Winged helix-like DNA-binding domain superfamily/Winged helix DNA-binding domain"/>
    <property type="match status" value="1"/>
</dbReference>
<dbReference type="Proteomes" id="UP000736583">
    <property type="component" value="Unassembled WGS sequence"/>
</dbReference>
<evidence type="ECO:0000313" key="7">
    <source>
        <dbReference type="Proteomes" id="UP000736583"/>
    </source>
</evidence>
<dbReference type="EMBL" id="JAHLQL010000001">
    <property type="protein sequence ID" value="MBU5590245.1"/>
    <property type="molecule type" value="Genomic_DNA"/>
</dbReference>
<accession>A0ABS6EVV6</accession>
<dbReference type="InterPro" id="IPR001347">
    <property type="entry name" value="SIS_dom"/>
</dbReference>
<evidence type="ECO:0000313" key="6">
    <source>
        <dbReference type="EMBL" id="MBU5590245.1"/>
    </source>
</evidence>
<keyword evidence="1" id="KW-0805">Transcription regulation</keyword>
<dbReference type="PANTHER" id="PTHR30514:SF21">
    <property type="entry name" value="RPIR-FAMILY TRANSCRIPTIONAL REGULATOR"/>
    <property type="match status" value="1"/>
</dbReference>
<evidence type="ECO:0000259" key="4">
    <source>
        <dbReference type="PROSITE" id="PS51071"/>
    </source>
</evidence>
<dbReference type="PROSITE" id="PS51464">
    <property type="entry name" value="SIS"/>
    <property type="match status" value="1"/>
</dbReference>
<comment type="caution">
    <text evidence="6">The sequence shown here is derived from an EMBL/GenBank/DDBJ whole genome shotgun (WGS) entry which is preliminary data.</text>
</comment>
<dbReference type="RefSeq" id="WP_032121241.1">
    <property type="nucleotide sequence ID" value="NZ_JAHLQL010000001.1"/>
</dbReference>
<dbReference type="InterPro" id="IPR036388">
    <property type="entry name" value="WH-like_DNA-bd_sf"/>
</dbReference>
<dbReference type="SUPFAM" id="SSF46689">
    <property type="entry name" value="Homeodomain-like"/>
    <property type="match status" value="1"/>
</dbReference>
<dbReference type="Pfam" id="PF01380">
    <property type="entry name" value="SIS"/>
    <property type="match status" value="1"/>
</dbReference>
<dbReference type="Gene3D" id="3.40.50.10490">
    <property type="entry name" value="Glucose-6-phosphate isomerase like protein, domain 1"/>
    <property type="match status" value="1"/>
</dbReference>
<dbReference type="CDD" id="cd05013">
    <property type="entry name" value="SIS_RpiR"/>
    <property type="match status" value="1"/>
</dbReference>
<dbReference type="PANTHER" id="PTHR30514">
    <property type="entry name" value="GLUCOKINASE"/>
    <property type="match status" value="1"/>
</dbReference>
<keyword evidence="2" id="KW-0238">DNA-binding</keyword>
<organism evidence="6 7">
    <name type="scientific">Clostridium simiarum</name>
    <dbReference type="NCBI Taxonomy" id="2841506"/>
    <lineage>
        <taxon>Bacteria</taxon>
        <taxon>Bacillati</taxon>
        <taxon>Bacillota</taxon>
        <taxon>Clostridia</taxon>
        <taxon>Eubacteriales</taxon>
        <taxon>Clostridiaceae</taxon>
        <taxon>Clostridium</taxon>
    </lineage>
</organism>
<gene>
    <name evidence="6" type="ORF">KQI89_00545</name>
</gene>
<dbReference type="InterPro" id="IPR035472">
    <property type="entry name" value="RpiR-like_SIS"/>
</dbReference>
<feature type="domain" description="HTH rpiR-type" evidence="4">
    <location>
        <begin position="1"/>
        <end position="76"/>
    </location>
</feature>
<dbReference type="InterPro" id="IPR009057">
    <property type="entry name" value="Homeodomain-like_sf"/>
</dbReference>
<proteinExistence type="predicted"/>
<evidence type="ECO:0000256" key="3">
    <source>
        <dbReference type="ARBA" id="ARBA00023163"/>
    </source>
</evidence>
<reference evidence="6 7" key="1">
    <citation type="submission" date="2021-06" db="EMBL/GenBank/DDBJ databases">
        <authorList>
            <person name="Sun Q."/>
            <person name="Li D."/>
        </authorList>
    </citation>
    <scope>NUCLEOTIDE SEQUENCE [LARGE SCALE GENOMIC DNA]</scope>
    <source>
        <strain evidence="6 7">MSJ-4</strain>
    </source>
</reference>
<feature type="domain" description="SIS" evidence="5">
    <location>
        <begin position="111"/>
        <end position="248"/>
    </location>
</feature>
<evidence type="ECO:0000256" key="2">
    <source>
        <dbReference type="ARBA" id="ARBA00023125"/>
    </source>
</evidence>
<dbReference type="InterPro" id="IPR047640">
    <property type="entry name" value="RpiR-like"/>
</dbReference>
<dbReference type="PROSITE" id="PS51071">
    <property type="entry name" value="HTH_RPIR"/>
    <property type="match status" value="1"/>
</dbReference>
<evidence type="ECO:0000256" key="1">
    <source>
        <dbReference type="ARBA" id="ARBA00023015"/>
    </source>
</evidence>